<dbReference type="Pfam" id="PF01588">
    <property type="entry name" value="tRNA_bind"/>
    <property type="match status" value="1"/>
</dbReference>
<keyword evidence="4 15" id="KW-0963">Cytoplasm</keyword>
<dbReference type="FunFam" id="2.40.50.140:FF:000045">
    <property type="entry name" value="Phenylalanine--tRNA ligase beta subunit"/>
    <property type="match status" value="1"/>
</dbReference>
<dbReference type="InterPro" id="IPR036690">
    <property type="entry name" value="Fdx_antiC-bd_sf"/>
</dbReference>
<evidence type="ECO:0000313" key="21">
    <source>
        <dbReference type="Proteomes" id="UP000074119"/>
    </source>
</evidence>
<dbReference type="PROSITE" id="PS50886">
    <property type="entry name" value="TRBD"/>
    <property type="match status" value="1"/>
</dbReference>
<dbReference type="InterPro" id="IPR005146">
    <property type="entry name" value="B3/B4_tRNA-bd"/>
</dbReference>
<evidence type="ECO:0000313" key="20">
    <source>
        <dbReference type="EMBL" id="AMO68006.1"/>
    </source>
</evidence>
<evidence type="ECO:0000259" key="18">
    <source>
        <dbReference type="PROSITE" id="PS51447"/>
    </source>
</evidence>
<dbReference type="STRING" id="1470434.AZF00_06670"/>
<dbReference type="GO" id="GO:0000287">
    <property type="term" value="F:magnesium ion binding"/>
    <property type="evidence" value="ECO:0007669"/>
    <property type="project" value="UniProtKB-UniRule"/>
</dbReference>
<evidence type="ECO:0000256" key="11">
    <source>
        <dbReference type="ARBA" id="ARBA00022884"/>
    </source>
</evidence>
<dbReference type="SMART" id="SM00896">
    <property type="entry name" value="FDX-ACB"/>
    <property type="match status" value="1"/>
</dbReference>
<dbReference type="FunFam" id="3.50.40.10:FF:000001">
    <property type="entry name" value="Phenylalanine--tRNA ligase beta subunit"/>
    <property type="match status" value="1"/>
</dbReference>
<dbReference type="GO" id="GO:0005524">
    <property type="term" value="F:ATP binding"/>
    <property type="evidence" value="ECO:0007669"/>
    <property type="project" value="UniProtKB-UniRule"/>
</dbReference>
<dbReference type="NCBIfam" id="TIGR00472">
    <property type="entry name" value="pheT_bact"/>
    <property type="match status" value="1"/>
</dbReference>
<dbReference type="Pfam" id="PF03147">
    <property type="entry name" value="FDX-ACB"/>
    <property type="match status" value="1"/>
</dbReference>
<dbReference type="FunFam" id="3.30.56.10:FF:000002">
    <property type="entry name" value="Phenylalanine--tRNA ligase beta subunit"/>
    <property type="match status" value="1"/>
</dbReference>
<dbReference type="SMART" id="SM00874">
    <property type="entry name" value="B5"/>
    <property type="match status" value="1"/>
</dbReference>
<evidence type="ECO:0000256" key="2">
    <source>
        <dbReference type="ARBA" id="ARBA00008653"/>
    </source>
</evidence>
<dbReference type="InterPro" id="IPR002547">
    <property type="entry name" value="tRNA-bd_dom"/>
</dbReference>
<comment type="similarity">
    <text evidence="2 15">Belongs to the phenylalanyl-tRNA synthetase beta subunit family. Type 1 subfamily.</text>
</comment>
<dbReference type="Pfam" id="PF03483">
    <property type="entry name" value="B3_4"/>
    <property type="match status" value="1"/>
</dbReference>
<dbReference type="InterPro" id="IPR045060">
    <property type="entry name" value="Phe-tRNA-ligase_IIc_bsu"/>
</dbReference>
<dbReference type="GO" id="GO:0000049">
    <property type="term" value="F:tRNA binding"/>
    <property type="evidence" value="ECO:0007669"/>
    <property type="project" value="UniProtKB-UniRule"/>
</dbReference>
<dbReference type="InterPro" id="IPR012340">
    <property type="entry name" value="NA-bd_OB-fold"/>
</dbReference>
<dbReference type="PANTHER" id="PTHR10947">
    <property type="entry name" value="PHENYLALANYL-TRNA SYNTHETASE BETA CHAIN AND LEUCINE-RICH REPEAT-CONTAINING PROTEIN 47"/>
    <property type="match status" value="1"/>
</dbReference>
<dbReference type="Gene3D" id="3.30.56.10">
    <property type="match status" value="2"/>
</dbReference>
<dbReference type="FunFam" id="3.30.70.380:FF:000001">
    <property type="entry name" value="Phenylalanine--tRNA ligase beta subunit"/>
    <property type="match status" value="1"/>
</dbReference>
<dbReference type="EMBL" id="CP014544">
    <property type="protein sequence ID" value="AMO68006.1"/>
    <property type="molecule type" value="Genomic_DNA"/>
</dbReference>
<comment type="cofactor">
    <cofactor evidence="15">
        <name>Mg(2+)</name>
        <dbReference type="ChEBI" id="CHEBI:18420"/>
    </cofactor>
    <text evidence="15">Binds 2 magnesium ions per tetramer.</text>
</comment>
<comment type="subcellular location">
    <subcellularLocation>
        <location evidence="1 15">Cytoplasm</location>
    </subcellularLocation>
</comment>
<evidence type="ECO:0000256" key="6">
    <source>
        <dbReference type="ARBA" id="ARBA00022598"/>
    </source>
</evidence>
<dbReference type="InterPro" id="IPR020825">
    <property type="entry name" value="Phe-tRNA_synthase-like_B3/B4"/>
</dbReference>
<protein>
    <recommendedName>
        <fullName evidence="15">Phenylalanine--tRNA ligase beta subunit</fullName>
        <ecNumber evidence="15">6.1.1.20</ecNumber>
    </recommendedName>
    <alternativeName>
        <fullName evidence="15">Phenylalanyl-tRNA synthetase beta subunit</fullName>
        <shortName evidence="15">PheRS</shortName>
    </alternativeName>
</protein>
<dbReference type="GO" id="GO:0009328">
    <property type="term" value="C:phenylalanine-tRNA ligase complex"/>
    <property type="evidence" value="ECO:0007669"/>
    <property type="project" value="TreeGrafter"/>
</dbReference>
<dbReference type="RefSeq" id="WP_008247197.1">
    <property type="nucleotide sequence ID" value="NZ_CP014544.1"/>
</dbReference>
<organism evidence="20 21">
    <name type="scientific">Zhongshania aliphaticivorans</name>
    <dbReference type="NCBI Taxonomy" id="1470434"/>
    <lineage>
        <taxon>Bacteria</taxon>
        <taxon>Pseudomonadati</taxon>
        <taxon>Pseudomonadota</taxon>
        <taxon>Gammaproteobacteria</taxon>
        <taxon>Cellvibrionales</taxon>
        <taxon>Spongiibacteraceae</taxon>
        <taxon>Zhongshania</taxon>
    </lineage>
</organism>
<dbReference type="NCBIfam" id="NF045760">
    <property type="entry name" value="YtpR"/>
    <property type="match status" value="1"/>
</dbReference>
<dbReference type="CDD" id="cd02796">
    <property type="entry name" value="tRNA_bind_bactPheRS"/>
    <property type="match status" value="1"/>
</dbReference>
<feature type="binding site" evidence="15">
    <location>
        <position position="452"/>
    </location>
    <ligand>
        <name>Mg(2+)</name>
        <dbReference type="ChEBI" id="CHEBI:18420"/>
        <note>shared with alpha subunit</note>
    </ligand>
</feature>
<dbReference type="SMART" id="SM00873">
    <property type="entry name" value="B3_4"/>
    <property type="match status" value="1"/>
</dbReference>
<dbReference type="Gene3D" id="2.40.50.140">
    <property type="entry name" value="Nucleic acid-binding proteins"/>
    <property type="match status" value="1"/>
</dbReference>
<evidence type="ECO:0000256" key="4">
    <source>
        <dbReference type="ARBA" id="ARBA00022490"/>
    </source>
</evidence>
<evidence type="ECO:0000256" key="12">
    <source>
        <dbReference type="ARBA" id="ARBA00022917"/>
    </source>
</evidence>
<feature type="binding site" evidence="15">
    <location>
        <position position="461"/>
    </location>
    <ligand>
        <name>Mg(2+)</name>
        <dbReference type="ChEBI" id="CHEBI:18420"/>
        <note>shared with alpha subunit</note>
    </ligand>
</feature>
<evidence type="ECO:0000256" key="10">
    <source>
        <dbReference type="ARBA" id="ARBA00022842"/>
    </source>
</evidence>
<feature type="binding site" evidence="15">
    <location>
        <position position="458"/>
    </location>
    <ligand>
        <name>Mg(2+)</name>
        <dbReference type="ChEBI" id="CHEBI:18420"/>
        <note>shared with alpha subunit</note>
    </ligand>
</feature>
<evidence type="ECO:0000256" key="13">
    <source>
        <dbReference type="ARBA" id="ARBA00023146"/>
    </source>
</evidence>
<keyword evidence="7 15" id="KW-0479">Metal-binding</keyword>
<evidence type="ECO:0000256" key="3">
    <source>
        <dbReference type="ARBA" id="ARBA00011209"/>
    </source>
</evidence>
<dbReference type="PANTHER" id="PTHR10947:SF0">
    <property type="entry name" value="PHENYLALANINE--TRNA LIGASE BETA SUBUNIT"/>
    <property type="match status" value="1"/>
</dbReference>
<dbReference type="Gene3D" id="3.30.70.380">
    <property type="entry name" value="Ferrodoxin-fold anticodon-binding domain"/>
    <property type="match status" value="1"/>
</dbReference>
<dbReference type="GO" id="GO:0006432">
    <property type="term" value="P:phenylalanyl-tRNA aminoacylation"/>
    <property type="evidence" value="ECO:0007669"/>
    <property type="project" value="UniProtKB-UniRule"/>
</dbReference>
<evidence type="ECO:0000256" key="14">
    <source>
        <dbReference type="ARBA" id="ARBA00049255"/>
    </source>
</evidence>
<name>A0A127M459_9GAMM</name>
<dbReference type="InterPro" id="IPR005121">
    <property type="entry name" value="Fdx_antiC-bd"/>
</dbReference>
<evidence type="ECO:0000259" key="17">
    <source>
        <dbReference type="PROSITE" id="PS50886"/>
    </source>
</evidence>
<evidence type="ECO:0000256" key="1">
    <source>
        <dbReference type="ARBA" id="ARBA00004496"/>
    </source>
</evidence>
<feature type="domain" description="B5" evidence="19">
    <location>
        <begin position="399"/>
        <end position="474"/>
    </location>
</feature>
<dbReference type="InterPro" id="IPR045864">
    <property type="entry name" value="aa-tRNA-synth_II/BPL/LPL"/>
</dbReference>
<evidence type="ECO:0000256" key="9">
    <source>
        <dbReference type="ARBA" id="ARBA00022840"/>
    </source>
</evidence>
<dbReference type="CDD" id="cd00769">
    <property type="entry name" value="PheRS_beta_core"/>
    <property type="match status" value="1"/>
</dbReference>
<dbReference type="HAMAP" id="MF_00283">
    <property type="entry name" value="Phe_tRNA_synth_beta1"/>
    <property type="match status" value="1"/>
</dbReference>
<sequence length="788" mass="85190">MKFSEQWLREWVNPAVGTDELAAQITMAGLEVDAIDPVAGVFSGVVVAEIVATAPHPDAEKLQVCRVNAGSEEVQIVCGAANARPGIKVPLATLGAVLPGDFKIKKAKLRGVESFGMLCAEEELGLAEKSDGLMELPLDAPVGEDIRVFLGLDDSIIELGLTPNRADCLSVRGIAREAAVLNDMAFTDLDIAPVAAVNDSQLPIRVEAGADCPRYAGRVIRNVDVSKPSPLWLQEKLRRCGLRSIDAVVDVTNFILVELGQPMHAFDLDKLSGGVVVRHSKADESLELLDGQTLTLREGSLLIADEQQPLALAGIMGGEVSSVISATQSLFLEAAFFTPDLLAGRARSYGLHTDSSHRFERGVDFELPARAIERATALIVAICGGEPGPVSVIDSAPMPERKAILLREKRIAKVLGMDMAASDVESILAGLGLTVTRVDGGWDVTAPSWRFDISIEVDLLEELARIYGYNRLPVRPIQDALTIRPATESKRSLSALRQQLVARGYQEAVTYSFIDPAMHKAMAEGVEGVELLNPISADMSVMRTSLLPGLIKTAMHNAKRQQPRIRIFEAGQRFVKGDNGLQQIPTLAALITGRRTAESWNENGELVDFYDLKGDLESLLSVVAGEITFAPGSYAALHPGQCADVFCDKVLIGRIGALHPSLQAQWDMVNPVYLFEIDQQPVLARDVPKFSELSKFPEVRRDLALIVARELPAADVLQAIRGAAGDCLSDLKLFDLYQGKGIDPERKSLAVGLTFRHSSRTLNEEEVNQSVAAVVQTLQEAFGASLRN</sequence>
<proteinExistence type="inferred from homology"/>
<dbReference type="InterPro" id="IPR009061">
    <property type="entry name" value="DNA-bd_dom_put_sf"/>
</dbReference>
<evidence type="ECO:0000256" key="15">
    <source>
        <dbReference type="HAMAP-Rule" id="MF_00283"/>
    </source>
</evidence>
<dbReference type="AlphaFoldDB" id="A0A127M459"/>
<feature type="domain" description="FDX-ACB" evidence="18">
    <location>
        <begin position="694"/>
        <end position="787"/>
    </location>
</feature>
<dbReference type="SUPFAM" id="SSF54991">
    <property type="entry name" value="Anticodon-binding domain of PheRS"/>
    <property type="match status" value="1"/>
</dbReference>
<evidence type="ECO:0000256" key="5">
    <source>
        <dbReference type="ARBA" id="ARBA00022555"/>
    </source>
</evidence>
<feature type="domain" description="TRNA-binding" evidence="17">
    <location>
        <begin position="39"/>
        <end position="147"/>
    </location>
</feature>
<keyword evidence="11 16" id="KW-0694">RNA-binding</keyword>
<evidence type="ECO:0000256" key="7">
    <source>
        <dbReference type="ARBA" id="ARBA00022723"/>
    </source>
</evidence>
<dbReference type="GO" id="GO:0004826">
    <property type="term" value="F:phenylalanine-tRNA ligase activity"/>
    <property type="evidence" value="ECO:0007669"/>
    <property type="project" value="UniProtKB-UniRule"/>
</dbReference>
<dbReference type="SUPFAM" id="SSF55681">
    <property type="entry name" value="Class II aaRS and biotin synthetases"/>
    <property type="match status" value="1"/>
</dbReference>
<keyword evidence="13 15" id="KW-0030">Aminoacyl-tRNA synthetase</keyword>
<dbReference type="InterPro" id="IPR004532">
    <property type="entry name" value="Phe-tRNA-ligase_IIc_bsu_bact"/>
</dbReference>
<keyword evidence="8 15" id="KW-0547">Nucleotide-binding</keyword>
<dbReference type="KEGG" id="zal:AZF00_06670"/>
<keyword evidence="10 15" id="KW-0460">Magnesium</keyword>
<accession>A0A127M459</accession>
<dbReference type="Pfam" id="PF03484">
    <property type="entry name" value="B5"/>
    <property type="match status" value="1"/>
</dbReference>
<dbReference type="Pfam" id="PF17759">
    <property type="entry name" value="tRNA_synthFbeta"/>
    <property type="match status" value="1"/>
</dbReference>
<dbReference type="InterPro" id="IPR005147">
    <property type="entry name" value="tRNA_synthase_B5-dom"/>
</dbReference>
<evidence type="ECO:0000256" key="8">
    <source>
        <dbReference type="ARBA" id="ARBA00022741"/>
    </source>
</evidence>
<keyword evidence="5 16" id="KW-0820">tRNA-binding</keyword>
<dbReference type="EC" id="6.1.1.20" evidence="15"/>
<evidence type="ECO:0000256" key="16">
    <source>
        <dbReference type="PROSITE-ProRule" id="PRU00209"/>
    </source>
</evidence>
<keyword evidence="12 15" id="KW-0648">Protein biosynthesis</keyword>
<reference evidence="20 21" key="1">
    <citation type="submission" date="2015-12" db="EMBL/GenBank/DDBJ databases">
        <authorList>
            <person name="Shamseldin A."/>
            <person name="Moawad H."/>
            <person name="Abd El-Rahim W.M."/>
            <person name="Sadowsky M.J."/>
        </authorList>
    </citation>
    <scope>NUCLEOTIDE SEQUENCE [LARGE SCALE GENOMIC DNA]</scope>
    <source>
        <strain evidence="20 21">SM2</strain>
    </source>
</reference>
<comment type="catalytic activity">
    <reaction evidence="14 15">
        <text>tRNA(Phe) + L-phenylalanine + ATP = L-phenylalanyl-tRNA(Phe) + AMP + diphosphate + H(+)</text>
        <dbReference type="Rhea" id="RHEA:19413"/>
        <dbReference type="Rhea" id="RHEA-COMP:9668"/>
        <dbReference type="Rhea" id="RHEA-COMP:9699"/>
        <dbReference type="ChEBI" id="CHEBI:15378"/>
        <dbReference type="ChEBI" id="CHEBI:30616"/>
        <dbReference type="ChEBI" id="CHEBI:33019"/>
        <dbReference type="ChEBI" id="CHEBI:58095"/>
        <dbReference type="ChEBI" id="CHEBI:78442"/>
        <dbReference type="ChEBI" id="CHEBI:78531"/>
        <dbReference type="ChEBI" id="CHEBI:456215"/>
        <dbReference type="EC" id="6.1.1.20"/>
    </reaction>
</comment>
<dbReference type="SUPFAM" id="SSF46955">
    <property type="entry name" value="Putative DNA-binding domain"/>
    <property type="match status" value="1"/>
</dbReference>
<keyword evidence="6 15" id="KW-0436">Ligase</keyword>
<dbReference type="SUPFAM" id="SSF56037">
    <property type="entry name" value="PheT/TilS domain"/>
    <property type="match status" value="1"/>
</dbReference>
<dbReference type="InterPro" id="IPR033714">
    <property type="entry name" value="tRNA_bind_bactPheRS"/>
</dbReference>
<dbReference type="PROSITE" id="PS51447">
    <property type="entry name" value="FDX_ACB"/>
    <property type="match status" value="1"/>
</dbReference>
<dbReference type="Gene3D" id="3.50.40.10">
    <property type="entry name" value="Phenylalanyl-trna Synthetase, Chain B, domain 3"/>
    <property type="match status" value="1"/>
</dbReference>
<dbReference type="Gene3D" id="3.30.930.10">
    <property type="entry name" value="Bira Bifunctional Protein, Domain 2"/>
    <property type="match status" value="1"/>
</dbReference>
<feature type="binding site" evidence="15">
    <location>
        <position position="462"/>
    </location>
    <ligand>
        <name>Mg(2+)</name>
        <dbReference type="ChEBI" id="CHEBI:18420"/>
        <note>shared with alpha subunit</note>
    </ligand>
</feature>
<keyword evidence="9 15" id="KW-0067">ATP-binding</keyword>
<dbReference type="Proteomes" id="UP000074119">
    <property type="component" value="Chromosome"/>
</dbReference>
<dbReference type="InterPro" id="IPR041616">
    <property type="entry name" value="PheRS_beta_core"/>
</dbReference>
<dbReference type="PROSITE" id="PS51483">
    <property type="entry name" value="B5"/>
    <property type="match status" value="1"/>
</dbReference>
<comment type="subunit">
    <text evidence="3 15">Tetramer of two alpha and two beta subunits.</text>
</comment>
<dbReference type="FunFam" id="3.30.930.10:FF:000022">
    <property type="entry name" value="Phenylalanine--tRNA ligase beta subunit"/>
    <property type="match status" value="1"/>
</dbReference>
<dbReference type="SUPFAM" id="SSF50249">
    <property type="entry name" value="Nucleic acid-binding proteins"/>
    <property type="match status" value="1"/>
</dbReference>
<evidence type="ECO:0000259" key="19">
    <source>
        <dbReference type="PROSITE" id="PS51483"/>
    </source>
</evidence>
<gene>
    <name evidence="15" type="primary">pheT</name>
    <name evidence="20" type="ORF">AZF00_06670</name>
</gene>